<dbReference type="Proteomes" id="UP001186944">
    <property type="component" value="Unassembled WGS sequence"/>
</dbReference>
<evidence type="ECO:0000313" key="2">
    <source>
        <dbReference type="EMBL" id="KAK3082714.1"/>
    </source>
</evidence>
<accession>A0AA89BPG9</accession>
<evidence type="ECO:0000313" key="3">
    <source>
        <dbReference type="Proteomes" id="UP001186944"/>
    </source>
</evidence>
<name>A0AA89BPG9_PINIB</name>
<feature type="compositionally biased region" description="Polar residues" evidence="1">
    <location>
        <begin position="61"/>
        <end position="89"/>
    </location>
</feature>
<dbReference type="PANTHER" id="PTHR36474">
    <property type="entry name" value="PROTEIN LIAT1"/>
    <property type="match status" value="1"/>
</dbReference>
<feature type="region of interest" description="Disordered" evidence="1">
    <location>
        <begin position="243"/>
        <end position="282"/>
    </location>
</feature>
<reference evidence="2" key="1">
    <citation type="submission" date="2019-08" db="EMBL/GenBank/DDBJ databases">
        <title>The improved chromosome-level genome for the pearl oyster Pinctada fucata martensii using PacBio sequencing and Hi-C.</title>
        <authorList>
            <person name="Zheng Z."/>
        </authorList>
    </citation>
    <scope>NUCLEOTIDE SEQUENCE</scope>
    <source>
        <strain evidence="2">ZZ-2019</strain>
        <tissue evidence="2">Adductor muscle</tissue>
    </source>
</reference>
<feature type="region of interest" description="Disordered" evidence="1">
    <location>
        <begin position="1"/>
        <end position="117"/>
    </location>
</feature>
<organism evidence="2 3">
    <name type="scientific">Pinctada imbricata</name>
    <name type="common">Atlantic pearl-oyster</name>
    <name type="synonym">Pinctada martensii</name>
    <dbReference type="NCBI Taxonomy" id="66713"/>
    <lineage>
        <taxon>Eukaryota</taxon>
        <taxon>Metazoa</taxon>
        <taxon>Spiralia</taxon>
        <taxon>Lophotrochozoa</taxon>
        <taxon>Mollusca</taxon>
        <taxon>Bivalvia</taxon>
        <taxon>Autobranchia</taxon>
        <taxon>Pteriomorphia</taxon>
        <taxon>Pterioida</taxon>
        <taxon>Pterioidea</taxon>
        <taxon>Pteriidae</taxon>
        <taxon>Pinctada</taxon>
    </lineage>
</organism>
<feature type="compositionally biased region" description="Basic residues" evidence="1">
    <location>
        <begin position="26"/>
        <end position="37"/>
    </location>
</feature>
<evidence type="ECO:0000256" key="1">
    <source>
        <dbReference type="SAM" id="MobiDB-lite"/>
    </source>
</evidence>
<protein>
    <submittedName>
        <fullName evidence="2">Uncharacterized protein</fullName>
    </submittedName>
</protein>
<dbReference type="AlphaFoldDB" id="A0AA89BPG9"/>
<sequence length="296" mass="32512">MENKQSSKKSQKKLVTPSDKPPKINSSKKKKKNRKSASKADGCKDSDPSPDNLEIEGLGMQESNQGAESDSSHQCQDHVSNTQSTSNKGDLQKEKEEPQSANKPSTSSASLASIPKQDTLNAETKLCNSLSNLTIPKQKSSTTRGITRQKGPITNVQSVNQRQGTYQFGARFAKRINDPHNNSKLVFANKNESLRWDNPAENSEDEEERIRVYKMNRRKRYLAAAQAKGLGWAANYRLNGSPLSEDSGIDTKDTLDTRTKNHNNSRCDGHGSVPDYSPMTSLAPNGAKSGLAMVEC</sequence>
<feature type="compositionally biased region" description="Polar residues" evidence="1">
    <location>
        <begin position="99"/>
        <end position="117"/>
    </location>
</feature>
<feature type="compositionally biased region" description="Basic and acidic residues" evidence="1">
    <location>
        <begin position="249"/>
        <end position="269"/>
    </location>
</feature>
<dbReference type="PANTHER" id="PTHR36474:SF1">
    <property type="entry name" value="PROTEIN LIAT1"/>
    <property type="match status" value="1"/>
</dbReference>
<proteinExistence type="predicted"/>
<gene>
    <name evidence="2" type="ORF">FSP39_003359</name>
</gene>
<comment type="caution">
    <text evidence="2">The sequence shown here is derived from an EMBL/GenBank/DDBJ whole genome shotgun (WGS) entry which is preliminary data.</text>
</comment>
<dbReference type="InterPro" id="IPR038794">
    <property type="entry name" value="LIAT1"/>
</dbReference>
<feature type="compositionally biased region" description="Basic residues" evidence="1">
    <location>
        <begin position="1"/>
        <end position="12"/>
    </location>
</feature>
<keyword evidence="3" id="KW-1185">Reference proteome</keyword>
<dbReference type="EMBL" id="VSWD01000014">
    <property type="protein sequence ID" value="KAK3082714.1"/>
    <property type="molecule type" value="Genomic_DNA"/>
</dbReference>